<evidence type="ECO:0000256" key="3">
    <source>
        <dbReference type="ARBA" id="ARBA00023134"/>
    </source>
</evidence>
<dbReference type="InterPro" id="IPR050209">
    <property type="entry name" value="Rab_GTPases_membrane_traffic"/>
</dbReference>
<dbReference type="SMART" id="SM00175">
    <property type="entry name" value="RAB"/>
    <property type="match status" value="1"/>
</dbReference>
<dbReference type="InterPro" id="IPR027417">
    <property type="entry name" value="P-loop_NTPase"/>
</dbReference>
<feature type="non-terminal residue" evidence="6">
    <location>
        <position position="192"/>
    </location>
</feature>
<sequence>VGDVAVGKSCLLLQFLERTFVADHDVTLGVEFGTKSFVLDNQQIKLHIWDTAGLETFRSIARSYYRGAVGGLLVYDVTRRTTFENLASWVVDLQKFGSPDMIIALVGNKCESQENREVDFREGEQFAAEHNFLFFESSAKTGENVDNIFVELSKNILTRTEEAQHGEEPPQQAPLDIKNGKPKDKKDDKCGC</sequence>
<dbReference type="InterPro" id="IPR001806">
    <property type="entry name" value="Small_GTPase"/>
</dbReference>
<dbReference type="FunFam" id="3.40.50.300:FF:001129">
    <property type="entry name" value="ras-related protein Rab-44 isoform X2"/>
    <property type="match status" value="1"/>
</dbReference>
<proteinExistence type="evidence at transcript level"/>
<evidence type="ECO:0000256" key="2">
    <source>
        <dbReference type="ARBA" id="ARBA00022741"/>
    </source>
</evidence>
<dbReference type="EMBL" id="AB241245">
    <property type="protein sequence ID" value="BAF36689.1"/>
    <property type="molecule type" value="mRNA"/>
</dbReference>
<reference evidence="6" key="1">
    <citation type="submission" date="2005-11" db="EMBL/GenBank/DDBJ databases">
        <title>Molecular phylogenetical diversity of Rab orthologs of the Oxymonads.</title>
        <authorList>
            <person name="Kiuchi I."/>
            <person name="Moriya S."/>
            <person name="Kudo T."/>
        </authorList>
    </citation>
    <scope>NUCLEOTIDE SEQUENCE</scope>
</reference>
<dbReference type="GO" id="GO:0003924">
    <property type="term" value="F:GTPase activity"/>
    <property type="evidence" value="ECO:0007669"/>
    <property type="project" value="InterPro"/>
</dbReference>
<dbReference type="CDD" id="cd00154">
    <property type="entry name" value="Rab"/>
    <property type="match status" value="1"/>
</dbReference>
<dbReference type="PROSITE" id="PS51421">
    <property type="entry name" value="RAS"/>
    <property type="match status" value="1"/>
</dbReference>
<organism evidence="6">
    <name type="scientific">Symbiotic protist of Reticulitermes speratus</name>
    <dbReference type="NCBI Taxonomy" id="356864"/>
    <lineage>
        <taxon>Eukaryota</taxon>
        <taxon>Metamonada</taxon>
        <taxon>Preaxostyla</taxon>
        <taxon>Oxymonadida</taxon>
    </lineage>
</organism>
<protein>
    <submittedName>
        <fullName evidence="6">Small G Protein RAB</fullName>
    </submittedName>
</protein>
<dbReference type="SUPFAM" id="SSF52540">
    <property type="entry name" value="P-loop containing nucleoside triphosphate hydrolases"/>
    <property type="match status" value="1"/>
</dbReference>
<name>A0JBW0_9EUKA</name>
<dbReference type="SMART" id="SM00173">
    <property type="entry name" value="RAS"/>
    <property type="match status" value="1"/>
</dbReference>
<dbReference type="SMART" id="SM00174">
    <property type="entry name" value="RHO"/>
    <property type="match status" value="1"/>
</dbReference>
<dbReference type="NCBIfam" id="TIGR00231">
    <property type="entry name" value="small_GTP"/>
    <property type="match status" value="1"/>
</dbReference>
<feature type="non-terminal residue" evidence="6">
    <location>
        <position position="1"/>
    </location>
</feature>
<keyword evidence="2" id="KW-0547">Nucleotide-binding</keyword>
<dbReference type="AlphaFoldDB" id="A0JBW0"/>
<dbReference type="Pfam" id="PF00071">
    <property type="entry name" value="Ras"/>
    <property type="match status" value="1"/>
</dbReference>
<dbReference type="PANTHER" id="PTHR47979">
    <property type="entry name" value="DRAB11-RELATED"/>
    <property type="match status" value="1"/>
</dbReference>
<gene>
    <name evidence="6" type="primary">RsSmRab2_2</name>
</gene>
<evidence type="ECO:0000313" key="6">
    <source>
        <dbReference type="EMBL" id="BAF36689.1"/>
    </source>
</evidence>
<keyword evidence="3" id="KW-0342">GTP-binding</keyword>
<feature type="compositionally biased region" description="Basic and acidic residues" evidence="5">
    <location>
        <begin position="178"/>
        <end position="192"/>
    </location>
</feature>
<dbReference type="SMART" id="SM00176">
    <property type="entry name" value="RAN"/>
    <property type="match status" value="1"/>
</dbReference>
<evidence type="ECO:0000256" key="4">
    <source>
        <dbReference type="ARBA" id="ARBA00023288"/>
    </source>
</evidence>
<accession>A0JBW0</accession>
<dbReference type="PRINTS" id="PR00449">
    <property type="entry name" value="RASTRNSFRMNG"/>
</dbReference>
<feature type="region of interest" description="Disordered" evidence="5">
    <location>
        <begin position="160"/>
        <end position="192"/>
    </location>
</feature>
<dbReference type="Gene3D" id="3.40.50.300">
    <property type="entry name" value="P-loop containing nucleotide triphosphate hydrolases"/>
    <property type="match status" value="1"/>
</dbReference>
<evidence type="ECO:0000256" key="5">
    <source>
        <dbReference type="SAM" id="MobiDB-lite"/>
    </source>
</evidence>
<dbReference type="InterPro" id="IPR005225">
    <property type="entry name" value="Small_GTP-bd"/>
</dbReference>
<dbReference type="GO" id="GO:0005525">
    <property type="term" value="F:GTP binding"/>
    <property type="evidence" value="ECO:0007669"/>
    <property type="project" value="UniProtKB-KW"/>
</dbReference>
<comment type="similarity">
    <text evidence="1">Belongs to the small GTPase superfamily. Rab family.</text>
</comment>
<evidence type="ECO:0000256" key="1">
    <source>
        <dbReference type="ARBA" id="ARBA00006270"/>
    </source>
</evidence>
<keyword evidence="4" id="KW-0449">Lipoprotein</keyword>
<dbReference type="PROSITE" id="PS51419">
    <property type="entry name" value="RAB"/>
    <property type="match status" value="1"/>
</dbReference>